<organism evidence="2 3">
    <name type="scientific">Saguinus oedipus</name>
    <name type="common">Cotton-top tamarin</name>
    <name type="synonym">Oedipomidas oedipus</name>
    <dbReference type="NCBI Taxonomy" id="9490"/>
    <lineage>
        <taxon>Eukaryota</taxon>
        <taxon>Metazoa</taxon>
        <taxon>Chordata</taxon>
        <taxon>Craniata</taxon>
        <taxon>Vertebrata</taxon>
        <taxon>Euteleostomi</taxon>
        <taxon>Mammalia</taxon>
        <taxon>Eutheria</taxon>
        <taxon>Euarchontoglires</taxon>
        <taxon>Primates</taxon>
        <taxon>Haplorrhini</taxon>
        <taxon>Platyrrhini</taxon>
        <taxon>Cebidae</taxon>
        <taxon>Callitrichinae</taxon>
        <taxon>Saguinus</taxon>
    </lineage>
</organism>
<gene>
    <name evidence="2" type="ORF">P7K49_035373</name>
</gene>
<evidence type="ECO:0000256" key="1">
    <source>
        <dbReference type="SAM" id="MobiDB-lite"/>
    </source>
</evidence>
<evidence type="ECO:0000313" key="2">
    <source>
        <dbReference type="EMBL" id="KAK2085948.1"/>
    </source>
</evidence>
<comment type="caution">
    <text evidence="2">The sequence shown here is derived from an EMBL/GenBank/DDBJ whole genome shotgun (WGS) entry which is preliminary data.</text>
</comment>
<dbReference type="EMBL" id="JASSZA010000020">
    <property type="protein sequence ID" value="KAK2085948.1"/>
    <property type="molecule type" value="Genomic_DNA"/>
</dbReference>
<dbReference type="Proteomes" id="UP001266305">
    <property type="component" value="Unassembled WGS sequence"/>
</dbReference>
<name>A0ABQ9TMJ4_SAGOE</name>
<proteinExistence type="predicted"/>
<evidence type="ECO:0000313" key="3">
    <source>
        <dbReference type="Proteomes" id="UP001266305"/>
    </source>
</evidence>
<protein>
    <submittedName>
        <fullName evidence="2">Uncharacterized protein</fullName>
    </submittedName>
</protein>
<reference evidence="2 3" key="1">
    <citation type="submission" date="2023-05" db="EMBL/GenBank/DDBJ databases">
        <title>B98-5 Cell Line De Novo Hybrid Assembly: An Optical Mapping Approach.</title>
        <authorList>
            <person name="Kananen K."/>
            <person name="Auerbach J.A."/>
            <person name="Kautto E."/>
            <person name="Blachly J.S."/>
        </authorList>
    </citation>
    <scope>NUCLEOTIDE SEQUENCE [LARGE SCALE GENOMIC DNA]</scope>
    <source>
        <strain evidence="2">B95-8</strain>
        <tissue evidence="2">Cell line</tissue>
    </source>
</reference>
<feature type="region of interest" description="Disordered" evidence="1">
    <location>
        <begin position="1"/>
        <end position="55"/>
    </location>
</feature>
<keyword evidence="3" id="KW-1185">Reference proteome</keyword>
<feature type="compositionally biased region" description="Polar residues" evidence="1">
    <location>
        <begin position="1"/>
        <end position="17"/>
    </location>
</feature>
<accession>A0ABQ9TMJ4</accession>
<sequence>MASPTASNRRPPTTSQGLEELPPEQLTVLHGASLSARKRTQAAPEESEKNQGKGQSKAVALIDVWRRLRGWIRALSNESMVCGGNERDPLGAHGDSRCGLLLREQSRNNERKGLDSEHPDSYVSRLLSGFPLATNSTIIREEFLAPLSLSIPPFFRIQSSIISYPFKFATSVSLTSVCFPHLCTTPVHAIPSHGETVAAFHCCRAAFPHAS</sequence>